<dbReference type="CDD" id="cd14503">
    <property type="entry name" value="PTP-bact"/>
    <property type="match status" value="1"/>
</dbReference>
<name>A0A160VDZ4_9ZZZZ</name>
<dbReference type="EMBL" id="FAXC01000098">
    <property type="protein sequence ID" value="CUV08645.1"/>
    <property type="molecule type" value="Genomic_DNA"/>
</dbReference>
<protein>
    <recommendedName>
        <fullName evidence="1">DSP-PTPase phosphatase fused to NAD+ Kinase domain-containing protein</fullName>
    </recommendedName>
</protein>
<dbReference type="Gene3D" id="3.90.190.10">
    <property type="entry name" value="Protein tyrosine phosphatase superfamily"/>
    <property type="match status" value="1"/>
</dbReference>
<reference evidence="2" key="1">
    <citation type="submission" date="2015-10" db="EMBL/GenBank/DDBJ databases">
        <authorList>
            <person name="Gilbert D.G."/>
        </authorList>
    </citation>
    <scope>NUCLEOTIDE SEQUENCE</scope>
</reference>
<feature type="domain" description="DSP-PTPase phosphatase fused to NAD+ Kinase" evidence="1">
    <location>
        <begin position="18"/>
        <end position="100"/>
    </location>
</feature>
<dbReference type="InterPro" id="IPR029021">
    <property type="entry name" value="Prot-tyrosine_phosphatase-like"/>
</dbReference>
<evidence type="ECO:0000259" key="1">
    <source>
        <dbReference type="Pfam" id="PF22741"/>
    </source>
</evidence>
<sequence>MELEHIVNYRKVSDTISTAGQPTRSELELLSEKGFETVVNIAMDDSDGAIPEEEAILTGYGLEYHHIPVVWENPQQYQLGQFFDLMDTKKEEKTFVHCAKNYRVSAFMYLYYILRLGLDEKHAKGVMLPDWNPDQTWTDFIQTALNQA</sequence>
<accession>A0A160VDZ4</accession>
<dbReference type="Pfam" id="PF22741">
    <property type="entry name" value="PTP-NADK"/>
    <property type="match status" value="1"/>
</dbReference>
<gene>
    <name evidence="2" type="ORF">MGWOODY_Mmi2399</name>
</gene>
<dbReference type="SUPFAM" id="SSF52799">
    <property type="entry name" value="(Phosphotyrosine protein) phosphatases II"/>
    <property type="match status" value="1"/>
</dbReference>
<proteinExistence type="predicted"/>
<dbReference type="InterPro" id="IPR055214">
    <property type="entry name" value="PTP-NADK"/>
</dbReference>
<dbReference type="AlphaFoldDB" id="A0A160VDZ4"/>
<evidence type="ECO:0000313" key="2">
    <source>
        <dbReference type="EMBL" id="CUV08645.1"/>
    </source>
</evidence>
<organism evidence="2">
    <name type="scientific">hydrothermal vent metagenome</name>
    <dbReference type="NCBI Taxonomy" id="652676"/>
    <lineage>
        <taxon>unclassified sequences</taxon>
        <taxon>metagenomes</taxon>
        <taxon>ecological metagenomes</taxon>
    </lineage>
</organism>